<dbReference type="EMBL" id="RBNJ01006027">
    <property type="protein sequence ID" value="RUS28850.1"/>
    <property type="molecule type" value="Genomic_DNA"/>
</dbReference>
<dbReference type="AlphaFoldDB" id="A0A433QG96"/>
<protein>
    <submittedName>
        <fullName evidence="1">Uncharacterized protein</fullName>
    </submittedName>
</protein>
<keyword evidence="2" id="KW-1185">Reference proteome</keyword>
<dbReference type="Proteomes" id="UP000274822">
    <property type="component" value="Unassembled WGS sequence"/>
</dbReference>
<comment type="caution">
    <text evidence="1">The sequence shown here is derived from an EMBL/GenBank/DDBJ whole genome shotgun (WGS) entry which is preliminary data.</text>
</comment>
<sequence>MTETLTKISQDMLLQKLGNDYSHGESVFALGGSALLQPSHCRLFFTTKNQLASFVEFPCTDRQLKPLLDACSNNHLRESVPRTLRPLHGRTRTISRYRPYSGDVLYMLPHTFSLRYGIVDDLLKLTIYTPHGRTYYETPHNNGDLLLIVCLPTTRCGGQLIVRHKNTTNSFDWSKDAEKIQWTAFRTECPYAIHPLTSGFGITLTYTLSLHHDIPTTSSLNLGHLSLYKTLNTAITCAGFMPDGGVLAFGLQHVYPLTPDHSKVEEFTTTFPKILQGCDRTLYAIATELGLNVEIHPIFDVEGEGDEMLTLVAEEFCPSAVWCMFDEEKWKYDIISECQHLL</sequence>
<evidence type="ECO:0000313" key="2">
    <source>
        <dbReference type="Proteomes" id="UP000274822"/>
    </source>
</evidence>
<evidence type="ECO:0000313" key="1">
    <source>
        <dbReference type="EMBL" id="RUS28850.1"/>
    </source>
</evidence>
<reference evidence="1 2" key="1">
    <citation type="journal article" date="2018" name="New Phytol.">
        <title>Phylogenomics of Endogonaceae and evolution of mycorrhizas within Mucoromycota.</title>
        <authorList>
            <person name="Chang Y."/>
            <person name="Desiro A."/>
            <person name="Na H."/>
            <person name="Sandor L."/>
            <person name="Lipzen A."/>
            <person name="Clum A."/>
            <person name="Barry K."/>
            <person name="Grigoriev I.V."/>
            <person name="Martin F.M."/>
            <person name="Stajich J.E."/>
            <person name="Smith M.E."/>
            <person name="Bonito G."/>
            <person name="Spatafora J.W."/>
        </authorList>
    </citation>
    <scope>NUCLEOTIDE SEQUENCE [LARGE SCALE GENOMIC DNA]</scope>
    <source>
        <strain evidence="1 2">AD002</strain>
    </source>
</reference>
<dbReference type="PANTHER" id="PTHR33099:SF14">
    <property type="entry name" value="PROLYL 4-HYDROXYLASE ALPHA SUBUNIT FE(2+) 2OG DIOXYGENASE DOMAIN-CONTAINING PROTEIN"/>
    <property type="match status" value="1"/>
</dbReference>
<proteinExistence type="predicted"/>
<organism evidence="1 2">
    <name type="scientific">Jimgerdemannia flammicorona</name>
    <dbReference type="NCBI Taxonomy" id="994334"/>
    <lineage>
        <taxon>Eukaryota</taxon>
        <taxon>Fungi</taxon>
        <taxon>Fungi incertae sedis</taxon>
        <taxon>Mucoromycota</taxon>
        <taxon>Mucoromycotina</taxon>
        <taxon>Endogonomycetes</taxon>
        <taxon>Endogonales</taxon>
        <taxon>Endogonaceae</taxon>
        <taxon>Jimgerdemannia</taxon>
    </lineage>
</organism>
<gene>
    <name evidence="1" type="ORF">BC938DRAFT_481363</name>
</gene>
<accession>A0A433QG96</accession>
<dbReference type="PANTHER" id="PTHR33099">
    <property type="entry name" value="FE2OG DIOXYGENASE DOMAIN-CONTAINING PROTEIN"/>
    <property type="match status" value="1"/>
</dbReference>
<name>A0A433QG96_9FUNG</name>